<name>A0A4C1UDG7_EUMVA</name>
<gene>
    <name evidence="2" type="ORF">EVAR_17604_1</name>
</gene>
<feature type="compositionally biased region" description="Basic and acidic residues" evidence="1">
    <location>
        <begin position="158"/>
        <end position="172"/>
    </location>
</feature>
<feature type="compositionally biased region" description="Basic and acidic residues" evidence="1">
    <location>
        <begin position="182"/>
        <end position="199"/>
    </location>
</feature>
<organism evidence="2 3">
    <name type="scientific">Eumeta variegata</name>
    <name type="common">Bagworm moth</name>
    <name type="synonym">Eumeta japonica</name>
    <dbReference type="NCBI Taxonomy" id="151549"/>
    <lineage>
        <taxon>Eukaryota</taxon>
        <taxon>Metazoa</taxon>
        <taxon>Ecdysozoa</taxon>
        <taxon>Arthropoda</taxon>
        <taxon>Hexapoda</taxon>
        <taxon>Insecta</taxon>
        <taxon>Pterygota</taxon>
        <taxon>Neoptera</taxon>
        <taxon>Endopterygota</taxon>
        <taxon>Lepidoptera</taxon>
        <taxon>Glossata</taxon>
        <taxon>Ditrysia</taxon>
        <taxon>Tineoidea</taxon>
        <taxon>Psychidae</taxon>
        <taxon>Oiketicinae</taxon>
        <taxon>Eumeta</taxon>
    </lineage>
</organism>
<dbReference type="OrthoDB" id="10017160at2759"/>
<dbReference type="Proteomes" id="UP000299102">
    <property type="component" value="Unassembled WGS sequence"/>
</dbReference>
<evidence type="ECO:0000313" key="2">
    <source>
        <dbReference type="EMBL" id="GBP23964.1"/>
    </source>
</evidence>
<evidence type="ECO:0000256" key="1">
    <source>
        <dbReference type="SAM" id="MobiDB-lite"/>
    </source>
</evidence>
<sequence length="199" mass="22452">MARSGAKLGKDYQVVFLTLDHSVVGPCIRLRLVFHDEAPSLVTLYNWFSEFKSGRTNLTDNLHKGCSSTVTIEDISAEPLMIETDKRVTYHGQEALYSVDTSNFSEAQKLRRGNWCSESMAKFSGADLNTAYVIVVDDKKWIYCRILLHYDNASPHTARKDQDQQDWNREQDGAGPGSVTRIDAENKTMIAKKTDKKIG</sequence>
<comment type="caution">
    <text evidence="2">The sequence shown here is derived from an EMBL/GenBank/DDBJ whole genome shotgun (WGS) entry which is preliminary data.</text>
</comment>
<evidence type="ECO:0000313" key="3">
    <source>
        <dbReference type="Proteomes" id="UP000299102"/>
    </source>
</evidence>
<reference evidence="2 3" key="1">
    <citation type="journal article" date="2019" name="Commun. Biol.">
        <title>The bagworm genome reveals a unique fibroin gene that provides high tensile strength.</title>
        <authorList>
            <person name="Kono N."/>
            <person name="Nakamura H."/>
            <person name="Ohtoshi R."/>
            <person name="Tomita M."/>
            <person name="Numata K."/>
            <person name="Arakawa K."/>
        </authorList>
    </citation>
    <scope>NUCLEOTIDE SEQUENCE [LARGE SCALE GENOMIC DNA]</scope>
</reference>
<feature type="region of interest" description="Disordered" evidence="1">
    <location>
        <begin position="155"/>
        <end position="199"/>
    </location>
</feature>
<protein>
    <recommendedName>
        <fullName evidence="4">Histone-lysine N-methyltransferase SETMAR</fullName>
    </recommendedName>
</protein>
<dbReference type="EMBL" id="BGZK01000155">
    <property type="protein sequence ID" value="GBP23964.1"/>
    <property type="molecule type" value="Genomic_DNA"/>
</dbReference>
<keyword evidence="3" id="KW-1185">Reference proteome</keyword>
<proteinExistence type="predicted"/>
<dbReference type="AlphaFoldDB" id="A0A4C1UDG7"/>
<evidence type="ECO:0008006" key="4">
    <source>
        <dbReference type="Google" id="ProtNLM"/>
    </source>
</evidence>
<accession>A0A4C1UDG7</accession>